<reference evidence="2 3" key="1">
    <citation type="submission" date="2019-03" db="EMBL/GenBank/DDBJ databases">
        <title>Genomics of glacier-inhabiting Cryobacterium strains.</title>
        <authorList>
            <person name="Liu Q."/>
            <person name="Xin Y.-H."/>
        </authorList>
    </citation>
    <scope>NUCLEOTIDE SEQUENCE [LARGE SCALE GENOMIC DNA]</scope>
    <source>
        <strain evidence="2 3">TMT1-1</strain>
    </source>
</reference>
<proteinExistence type="predicted"/>
<dbReference type="Proteomes" id="UP000298424">
    <property type="component" value="Unassembled WGS sequence"/>
</dbReference>
<feature type="transmembrane region" description="Helical" evidence="1">
    <location>
        <begin position="51"/>
        <end position="70"/>
    </location>
</feature>
<feature type="transmembrane region" description="Helical" evidence="1">
    <location>
        <begin position="77"/>
        <end position="98"/>
    </location>
</feature>
<keyword evidence="1" id="KW-0472">Membrane</keyword>
<dbReference type="OrthoDB" id="9913704at2"/>
<comment type="caution">
    <text evidence="2">The sequence shown here is derived from an EMBL/GenBank/DDBJ whole genome shotgun (WGS) entry which is preliminary data.</text>
</comment>
<dbReference type="RefSeq" id="WP_104196159.1">
    <property type="nucleotide sequence ID" value="NZ_SOGT01000015.1"/>
</dbReference>
<dbReference type="EMBL" id="SOGT01000015">
    <property type="protein sequence ID" value="TFD23832.1"/>
    <property type="molecule type" value="Genomic_DNA"/>
</dbReference>
<feature type="transmembrane region" description="Helical" evidence="1">
    <location>
        <begin position="104"/>
        <end position="125"/>
    </location>
</feature>
<protein>
    <submittedName>
        <fullName evidence="2">Uncharacterized protein</fullName>
    </submittedName>
</protein>
<evidence type="ECO:0000313" key="2">
    <source>
        <dbReference type="EMBL" id="TFD23832.1"/>
    </source>
</evidence>
<keyword evidence="1" id="KW-0812">Transmembrane</keyword>
<name>A0A4R8ZCF3_9MICO</name>
<organism evidence="2 3">
    <name type="scientific">Cryobacterium lyxosi</name>
    <dbReference type="NCBI Taxonomy" id="1259228"/>
    <lineage>
        <taxon>Bacteria</taxon>
        <taxon>Bacillati</taxon>
        <taxon>Actinomycetota</taxon>
        <taxon>Actinomycetes</taxon>
        <taxon>Micrococcales</taxon>
        <taxon>Microbacteriaceae</taxon>
        <taxon>Cryobacterium</taxon>
    </lineage>
</organism>
<gene>
    <name evidence="2" type="ORF">E3T27_13560</name>
</gene>
<sequence length="146" mass="15433">MTVRWVRLLLWVTALVAWSALIVVGLLLFGTGLDKTFLFEPTGEALERDRVGKILIFLGSVALFLAAVWARLMHTPIWACALVATPAILVGGLTLFFGSSLLPHLSALVAFPVALAGLICGLVLARPLLRLGSTGPSGAVQGQESD</sequence>
<evidence type="ECO:0000256" key="1">
    <source>
        <dbReference type="SAM" id="Phobius"/>
    </source>
</evidence>
<dbReference type="AlphaFoldDB" id="A0A4R8ZCF3"/>
<feature type="transmembrane region" description="Helical" evidence="1">
    <location>
        <begin position="9"/>
        <end position="31"/>
    </location>
</feature>
<keyword evidence="3" id="KW-1185">Reference proteome</keyword>
<accession>A0A4R8ZCF3</accession>
<evidence type="ECO:0000313" key="3">
    <source>
        <dbReference type="Proteomes" id="UP000298424"/>
    </source>
</evidence>
<keyword evidence="1" id="KW-1133">Transmembrane helix</keyword>